<dbReference type="OrthoDB" id="2824656at2759"/>
<keyword evidence="2" id="KW-1185">Reference proteome</keyword>
<evidence type="ECO:0000313" key="2">
    <source>
        <dbReference type="Proteomes" id="UP000050424"/>
    </source>
</evidence>
<dbReference type="Proteomes" id="UP000050424">
    <property type="component" value="Unassembled WGS sequence"/>
</dbReference>
<name>A0A0P7BAH0_9HYPO</name>
<organism evidence="1 2">
    <name type="scientific">Neonectria ditissima</name>
    <dbReference type="NCBI Taxonomy" id="78410"/>
    <lineage>
        <taxon>Eukaryota</taxon>
        <taxon>Fungi</taxon>
        <taxon>Dikarya</taxon>
        <taxon>Ascomycota</taxon>
        <taxon>Pezizomycotina</taxon>
        <taxon>Sordariomycetes</taxon>
        <taxon>Hypocreomycetidae</taxon>
        <taxon>Hypocreales</taxon>
        <taxon>Nectriaceae</taxon>
        <taxon>Neonectria</taxon>
    </lineage>
</organism>
<evidence type="ECO:0000313" key="1">
    <source>
        <dbReference type="EMBL" id="KPM39258.1"/>
    </source>
</evidence>
<gene>
    <name evidence="1" type="ORF">AK830_g7323</name>
</gene>
<sequence length="223" mass="24780">MLSQIIRFTLSPPLTISTTEFLNLRRTVASAGATAQYYGYTVPTKSSPLPRKRHEICWTIQWPDVCDRSSVVSGLDRIATGDQTSVLVEFADSQLTELTKGLEALVCEFACIRLSDSAPLSDASLQKSMQKTYTDTYKIRGFTGGQWAYACNSNETSGVRPGAASEQQLPKLEQRFAIYLLGWDSIELHEDATKTPEFAEEISKLAPYFGPGTGAWYVCFRKH</sequence>
<accession>A0A0P7BAH0</accession>
<protein>
    <submittedName>
        <fullName evidence="1">Uncharacterized protein</fullName>
    </submittedName>
</protein>
<reference evidence="1 2" key="1">
    <citation type="submission" date="2015-09" db="EMBL/GenBank/DDBJ databases">
        <title>Draft genome of a European isolate of the apple canker pathogen Neonectria ditissima.</title>
        <authorList>
            <person name="Gomez-Cortecero A."/>
            <person name="Harrison R.J."/>
            <person name="Armitage A.D."/>
        </authorList>
    </citation>
    <scope>NUCLEOTIDE SEQUENCE [LARGE SCALE GENOMIC DNA]</scope>
    <source>
        <strain evidence="1 2">R09/05</strain>
    </source>
</reference>
<comment type="caution">
    <text evidence="1">The sequence shown here is derived from an EMBL/GenBank/DDBJ whole genome shotgun (WGS) entry which is preliminary data.</text>
</comment>
<dbReference type="AlphaFoldDB" id="A0A0P7BAH0"/>
<proteinExistence type="predicted"/>
<dbReference type="EMBL" id="LKCW01000112">
    <property type="protein sequence ID" value="KPM39258.1"/>
    <property type="molecule type" value="Genomic_DNA"/>
</dbReference>